<gene>
    <name evidence="7" type="ORF">EV148_103239</name>
</gene>
<dbReference type="Proteomes" id="UP000294862">
    <property type="component" value="Unassembled WGS sequence"/>
</dbReference>
<keyword evidence="8" id="KW-1185">Reference proteome</keyword>
<dbReference type="OrthoDB" id="5956858at2"/>
<organism evidence="7 8">
    <name type="scientific">Dokdonella fugitiva</name>
    <dbReference type="NCBI Taxonomy" id="328517"/>
    <lineage>
        <taxon>Bacteria</taxon>
        <taxon>Pseudomonadati</taxon>
        <taxon>Pseudomonadota</taxon>
        <taxon>Gammaproteobacteria</taxon>
        <taxon>Lysobacterales</taxon>
        <taxon>Rhodanobacteraceae</taxon>
        <taxon>Dokdonella</taxon>
    </lineage>
</organism>
<reference evidence="7 8" key="1">
    <citation type="journal article" date="2015" name="Stand. Genomic Sci.">
        <title>Genomic Encyclopedia of Bacterial and Archaeal Type Strains, Phase III: the genomes of soil and plant-associated and newly described type strains.</title>
        <authorList>
            <person name="Whitman W.B."/>
            <person name="Woyke T."/>
            <person name="Klenk H.P."/>
            <person name="Zhou Y."/>
            <person name="Lilburn T.G."/>
            <person name="Beck B.J."/>
            <person name="De Vos P."/>
            <person name="Vandamme P."/>
            <person name="Eisen J.A."/>
            <person name="Garrity G."/>
            <person name="Hugenholtz P."/>
            <person name="Kyrpides N.C."/>
        </authorList>
    </citation>
    <scope>NUCLEOTIDE SEQUENCE [LARGE SCALE GENOMIC DNA]</scope>
    <source>
        <strain evidence="7 8">A3</strain>
    </source>
</reference>
<dbReference type="Pfam" id="PF03899">
    <property type="entry name" value="ATP-synt_I"/>
    <property type="match status" value="1"/>
</dbReference>
<dbReference type="InterPro" id="IPR005598">
    <property type="entry name" value="ATP_synth_I"/>
</dbReference>
<evidence type="ECO:0000256" key="4">
    <source>
        <dbReference type="ARBA" id="ARBA00022989"/>
    </source>
</evidence>
<evidence type="ECO:0000256" key="1">
    <source>
        <dbReference type="ARBA" id="ARBA00004651"/>
    </source>
</evidence>
<evidence type="ECO:0000313" key="8">
    <source>
        <dbReference type="Proteomes" id="UP000294862"/>
    </source>
</evidence>
<evidence type="ECO:0000313" key="7">
    <source>
        <dbReference type="EMBL" id="TCO41319.1"/>
    </source>
</evidence>
<feature type="transmembrane region" description="Helical" evidence="6">
    <location>
        <begin position="99"/>
        <end position="120"/>
    </location>
</feature>
<proteinExistence type="predicted"/>
<protein>
    <submittedName>
        <fullName evidence="7">ATP synthase protein I</fullName>
    </submittedName>
</protein>
<accession>A0A4R2IC45</accession>
<dbReference type="AlphaFoldDB" id="A0A4R2IC45"/>
<keyword evidence="3 6" id="KW-0812">Transmembrane</keyword>
<sequence length="122" mass="13009">MRNSIAHGWHVAARTAVLQFGATFVVSLVVAGFGWRGGLAALVGGTIVSAGNVLFALRLFGRGIAPPRSVLRSAWAAEALKWFWLCATLYLAIAVWKLPFVGLIAGVLAAQFAFWIALIATR</sequence>
<evidence type="ECO:0000256" key="6">
    <source>
        <dbReference type="SAM" id="Phobius"/>
    </source>
</evidence>
<comment type="subcellular location">
    <subcellularLocation>
        <location evidence="1">Cell membrane</location>
        <topology evidence="1">Multi-pass membrane protein</topology>
    </subcellularLocation>
</comment>
<keyword evidence="2" id="KW-1003">Cell membrane</keyword>
<name>A0A4R2IC45_9GAMM</name>
<feature type="transmembrane region" description="Helical" evidence="6">
    <location>
        <begin position="12"/>
        <end position="33"/>
    </location>
</feature>
<evidence type="ECO:0000256" key="3">
    <source>
        <dbReference type="ARBA" id="ARBA00022692"/>
    </source>
</evidence>
<keyword evidence="4 6" id="KW-1133">Transmembrane helix</keyword>
<dbReference type="GO" id="GO:0005886">
    <property type="term" value="C:plasma membrane"/>
    <property type="evidence" value="ECO:0007669"/>
    <property type="project" value="UniProtKB-SubCell"/>
</dbReference>
<dbReference type="EMBL" id="SLWQ01000003">
    <property type="protein sequence ID" value="TCO41319.1"/>
    <property type="molecule type" value="Genomic_DNA"/>
</dbReference>
<dbReference type="RefSeq" id="WP_158287380.1">
    <property type="nucleotide sequence ID" value="NZ_JACGXM010000004.1"/>
</dbReference>
<feature type="transmembrane region" description="Helical" evidence="6">
    <location>
        <begin position="73"/>
        <end position="93"/>
    </location>
</feature>
<evidence type="ECO:0000256" key="2">
    <source>
        <dbReference type="ARBA" id="ARBA00022475"/>
    </source>
</evidence>
<evidence type="ECO:0000256" key="5">
    <source>
        <dbReference type="ARBA" id="ARBA00023136"/>
    </source>
</evidence>
<comment type="caution">
    <text evidence="7">The sequence shown here is derived from an EMBL/GenBank/DDBJ whole genome shotgun (WGS) entry which is preliminary data.</text>
</comment>
<keyword evidence="5 6" id="KW-0472">Membrane</keyword>
<feature type="transmembrane region" description="Helical" evidence="6">
    <location>
        <begin position="39"/>
        <end position="61"/>
    </location>
</feature>